<feature type="compositionally biased region" description="Polar residues" evidence="1">
    <location>
        <begin position="71"/>
        <end position="83"/>
    </location>
</feature>
<feature type="region of interest" description="Disordered" evidence="1">
    <location>
        <begin position="1"/>
        <end position="27"/>
    </location>
</feature>
<dbReference type="AlphaFoldDB" id="A0AAW2HF07"/>
<gene>
    <name evidence="2" type="ORF">PYX00_010331</name>
</gene>
<dbReference type="EMBL" id="JARGDH010000005">
    <property type="protein sequence ID" value="KAL0268357.1"/>
    <property type="molecule type" value="Genomic_DNA"/>
</dbReference>
<proteinExistence type="predicted"/>
<organism evidence="2">
    <name type="scientific">Menopon gallinae</name>
    <name type="common">poultry shaft louse</name>
    <dbReference type="NCBI Taxonomy" id="328185"/>
    <lineage>
        <taxon>Eukaryota</taxon>
        <taxon>Metazoa</taxon>
        <taxon>Ecdysozoa</taxon>
        <taxon>Arthropoda</taxon>
        <taxon>Hexapoda</taxon>
        <taxon>Insecta</taxon>
        <taxon>Pterygota</taxon>
        <taxon>Neoptera</taxon>
        <taxon>Paraneoptera</taxon>
        <taxon>Psocodea</taxon>
        <taxon>Troctomorpha</taxon>
        <taxon>Phthiraptera</taxon>
        <taxon>Amblycera</taxon>
        <taxon>Menoponidae</taxon>
        <taxon>Menopon</taxon>
    </lineage>
</organism>
<reference evidence="2" key="1">
    <citation type="journal article" date="2024" name="Gigascience">
        <title>Chromosome-level genome of the poultry shaft louse Menopon gallinae provides insight into the host-switching and adaptive evolution of parasitic lice.</title>
        <authorList>
            <person name="Xu Y."/>
            <person name="Ma L."/>
            <person name="Liu S."/>
            <person name="Liang Y."/>
            <person name="Liu Q."/>
            <person name="He Z."/>
            <person name="Tian L."/>
            <person name="Duan Y."/>
            <person name="Cai W."/>
            <person name="Li H."/>
            <person name="Song F."/>
        </authorList>
    </citation>
    <scope>NUCLEOTIDE SEQUENCE</scope>
    <source>
        <strain evidence="2">Cailab_2023a</strain>
    </source>
</reference>
<feature type="region of interest" description="Disordered" evidence="1">
    <location>
        <begin position="71"/>
        <end position="91"/>
    </location>
</feature>
<evidence type="ECO:0000256" key="1">
    <source>
        <dbReference type="SAM" id="MobiDB-lite"/>
    </source>
</evidence>
<accession>A0AAW2HF07</accession>
<comment type="caution">
    <text evidence="2">The sequence shown here is derived from an EMBL/GenBank/DDBJ whole genome shotgun (WGS) entry which is preliminary data.</text>
</comment>
<feature type="compositionally biased region" description="Polar residues" evidence="1">
    <location>
        <begin position="1"/>
        <end position="13"/>
    </location>
</feature>
<evidence type="ECO:0000313" key="2">
    <source>
        <dbReference type="EMBL" id="KAL0268357.1"/>
    </source>
</evidence>
<protein>
    <submittedName>
        <fullName evidence="2">Uncharacterized protein</fullName>
    </submittedName>
</protein>
<sequence>MGVSLKSSKSQAFPLTLSPEAGHGPEMLSRDLCRKDLSISQESRCIRGPKKLYLENLLDSSRTCSNPEAWTSSIAAGNTNESSHPTEDKRR</sequence>
<name>A0AAW2HF07_9NEOP</name>